<reference evidence="2" key="1">
    <citation type="submission" date="2020-06" db="EMBL/GenBank/DDBJ databases">
        <authorList>
            <person name="Li T."/>
            <person name="Hu X."/>
            <person name="Zhang T."/>
            <person name="Song X."/>
            <person name="Zhang H."/>
            <person name="Dai N."/>
            <person name="Sheng W."/>
            <person name="Hou X."/>
            <person name="Wei L."/>
        </authorList>
    </citation>
    <scope>NUCLEOTIDE SEQUENCE</scope>
    <source>
        <strain evidence="2">3651</strain>
        <tissue evidence="2">Leaf</tissue>
    </source>
</reference>
<reference evidence="2" key="2">
    <citation type="journal article" date="2024" name="Plant">
        <title>Genomic evolution and insights into agronomic trait innovations of Sesamum species.</title>
        <authorList>
            <person name="Miao H."/>
            <person name="Wang L."/>
            <person name="Qu L."/>
            <person name="Liu H."/>
            <person name="Sun Y."/>
            <person name="Le M."/>
            <person name="Wang Q."/>
            <person name="Wei S."/>
            <person name="Zheng Y."/>
            <person name="Lin W."/>
            <person name="Duan Y."/>
            <person name="Cao H."/>
            <person name="Xiong S."/>
            <person name="Wang X."/>
            <person name="Wei L."/>
            <person name="Li C."/>
            <person name="Ma Q."/>
            <person name="Ju M."/>
            <person name="Zhao R."/>
            <person name="Li G."/>
            <person name="Mu C."/>
            <person name="Tian Q."/>
            <person name="Mei H."/>
            <person name="Zhang T."/>
            <person name="Gao T."/>
            <person name="Zhang H."/>
        </authorList>
    </citation>
    <scope>NUCLEOTIDE SEQUENCE</scope>
    <source>
        <strain evidence="2">3651</strain>
    </source>
</reference>
<dbReference type="Proteomes" id="UP001293254">
    <property type="component" value="Unassembled WGS sequence"/>
</dbReference>
<dbReference type="EMBL" id="JACGWO010000004">
    <property type="protein sequence ID" value="KAK4429015.1"/>
    <property type="molecule type" value="Genomic_DNA"/>
</dbReference>
<comment type="caution">
    <text evidence="2">The sequence shown here is derived from an EMBL/GenBank/DDBJ whole genome shotgun (WGS) entry which is preliminary data.</text>
</comment>
<sequence>MYTKEGGTSSNVCICYSLPRQTLDSGKLLERDVSIRKLLKDYKGLDVIPLYIEENPGPIIDVDLHGNIIENTLPLPQLNYEGNSGLRESGGGGDGQMGIGEKLEGGGEGEMANGEEA</sequence>
<keyword evidence="3" id="KW-1185">Reference proteome</keyword>
<evidence type="ECO:0000256" key="1">
    <source>
        <dbReference type="SAM" id="MobiDB-lite"/>
    </source>
</evidence>
<feature type="region of interest" description="Disordered" evidence="1">
    <location>
        <begin position="79"/>
        <end position="117"/>
    </location>
</feature>
<feature type="compositionally biased region" description="Gly residues" evidence="1">
    <location>
        <begin position="88"/>
        <end position="98"/>
    </location>
</feature>
<dbReference type="AlphaFoldDB" id="A0AAE1YF48"/>
<accession>A0AAE1YF48</accession>
<gene>
    <name evidence="2" type="ORF">Salat_1201500</name>
</gene>
<organism evidence="2 3">
    <name type="scientific">Sesamum alatum</name>
    <dbReference type="NCBI Taxonomy" id="300844"/>
    <lineage>
        <taxon>Eukaryota</taxon>
        <taxon>Viridiplantae</taxon>
        <taxon>Streptophyta</taxon>
        <taxon>Embryophyta</taxon>
        <taxon>Tracheophyta</taxon>
        <taxon>Spermatophyta</taxon>
        <taxon>Magnoliopsida</taxon>
        <taxon>eudicotyledons</taxon>
        <taxon>Gunneridae</taxon>
        <taxon>Pentapetalae</taxon>
        <taxon>asterids</taxon>
        <taxon>lamiids</taxon>
        <taxon>Lamiales</taxon>
        <taxon>Pedaliaceae</taxon>
        <taxon>Sesamum</taxon>
    </lineage>
</organism>
<evidence type="ECO:0000313" key="3">
    <source>
        <dbReference type="Proteomes" id="UP001293254"/>
    </source>
</evidence>
<protein>
    <submittedName>
        <fullName evidence="2">Uncharacterized protein</fullName>
    </submittedName>
</protein>
<evidence type="ECO:0000313" key="2">
    <source>
        <dbReference type="EMBL" id="KAK4429015.1"/>
    </source>
</evidence>
<name>A0AAE1YF48_9LAMI</name>
<proteinExistence type="predicted"/>